<dbReference type="GO" id="GO:0004523">
    <property type="term" value="F:RNA-DNA hybrid ribonuclease activity"/>
    <property type="evidence" value="ECO:0007669"/>
    <property type="project" value="InterPro"/>
</dbReference>
<dbReference type="EMBL" id="JAEFBK010000010">
    <property type="protein sequence ID" value="KAG7560018.1"/>
    <property type="molecule type" value="Genomic_DNA"/>
</dbReference>
<dbReference type="GO" id="GO:0003676">
    <property type="term" value="F:nucleic acid binding"/>
    <property type="evidence" value="ECO:0007669"/>
    <property type="project" value="InterPro"/>
</dbReference>
<dbReference type="AlphaFoldDB" id="A0A8T1ZMR4"/>
<dbReference type="InterPro" id="IPR026960">
    <property type="entry name" value="RVT-Znf"/>
</dbReference>
<evidence type="ECO:0000259" key="1">
    <source>
        <dbReference type="PROSITE" id="PS50878"/>
    </source>
</evidence>
<dbReference type="InterPro" id="IPR000477">
    <property type="entry name" value="RT_dom"/>
</dbReference>
<accession>A0A8T1ZMR4</accession>
<keyword evidence="2" id="KW-0548">Nucleotidyltransferase</keyword>
<dbReference type="Pfam" id="PF00078">
    <property type="entry name" value="RVT_1"/>
    <property type="match status" value="1"/>
</dbReference>
<dbReference type="Pfam" id="PF13966">
    <property type="entry name" value="zf-RVT"/>
    <property type="match status" value="1"/>
</dbReference>
<keyword evidence="2" id="KW-0808">Transferase</keyword>
<sequence length="802" mass="91304">MAIKSDMSKAFDRVEWNYVKALLEALGFHSIWVQWIMSAITTVSFTVLINDKAYGNIIPTRGLRQGDPLSPFLFVLCTEGLTHLMNRAENQGLISGIRFSPDGPAIHHLLFADDSLFMCKAVKQEVATIKNIFKVYDEATGQRVNYDKSSITFGINVEEECKGWIQNELGIIKEGGAGSYLGLPECFSGSKVQLLDYIKDRLKDRLSGWFARSLSLGGKEILLKAVALAMPVYAMSCFKLTKTTCKNLTSAMADFWWNALEHKRKTHWVSWEKMCLSKDQGGLGFRDIESFNQALLAKQAWRLLHNPSSLFAKFFKSRYFEQDDFLEADIGVRPSYAWRSIIHGRDLLMKGLRKEVGNGNSLSVWMDPWIYDDGPRLPLLRHFSVNLSLKVADLIDVESRKWNRELLDDLFNQRDVEIILRRNPVVKKEDFWVWMHTKSGDFSVRTGYWLAFQVNKPDLIRESNVQPSTNGLKEQVWSILTAPKIKMFLWRGLCAALPVADQVVHRGMSSDTRCQVCGDEGESINHVLFTCSVARQVWALSGIPTPAQGFQKSSIYANFQSLCELKNNNLIPSEVRQMWPWILWRLWKNRNKLCFEGVTYCPSKSVEKAREDTHEWFLAQSQIHSEESEETRCAKAFSSKWEPPMTDWVKCNIGTSWSCKTKTAGGAWVLRNAAGVVLLHSRRAFSAVQSKNEAQLLCSMWAIEAMHNHHFSSVLFAFEPGDLSSAFIRPKAWPSFSYQISELHHFLEKVGTWNVVEEKSAANKGASLIAKSVVKENRFQSYVAVGHPLWLSLLFVGERVSL</sequence>
<gene>
    <name evidence="2" type="ORF">ISN45_Aa05g015780</name>
</gene>
<evidence type="ECO:0000313" key="3">
    <source>
        <dbReference type="Proteomes" id="UP000694240"/>
    </source>
</evidence>
<organism evidence="2 3">
    <name type="scientific">Arabidopsis thaliana x Arabidopsis arenosa</name>
    <dbReference type="NCBI Taxonomy" id="1240361"/>
    <lineage>
        <taxon>Eukaryota</taxon>
        <taxon>Viridiplantae</taxon>
        <taxon>Streptophyta</taxon>
        <taxon>Embryophyta</taxon>
        <taxon>Tracheophyta</taxon>
        <taxon>Spermatophyta</taxon>
        <taxon>Magnoliopsida</taxon>
        <taxon>eudicotyledons</taxon>
        <taxon>Gunneridae</taxon>
        <taxon>Pentapetalae</taxon>
        <taxon>rosids</taxon>
        <taxon>malvids</taxon>
        <taxon>Brassicales</taxon>
        <taxon>Brassicaceae</taxon>
        <taxon>Camelineae</taxon>
        <taxon>Arabidopsis</taxon>
    </lineage>
</organism>
<dbReference type="PROSITE" id="PS50878">
    <property type="entry name" value="RT_POL"/>
    <property type="match status" value="1"/>
</dbReference>
<reference evidence="2 3" key="1">
    <citation type="submission" date="2020-12" db="EMBL/GenBank/DDBJ databases">
        <title>Concerted genomic and epigenomic changes stabilize Arabidopsis allopolyploids.</title>
        <authorList>
            <person name="Chen Z."/>
        </authorList>
    </citation>
    <scope>NUCLEOTIDE SEQUENCE [LARGE SCALE GENOMIC DNA]</scope>
    <source>
        <strain evidence="2">Allo738</strain>
        <tissue evidence="2">Leaf</tissue>
    </source>
</reference>
<dbReference type="PANTHER" id="PTHR33116">
    <property type="entry name" value="REVERSE TRANSCRIPTASE ZINC-BINDING DOMAIN-CONTAINING PROTEIN-RELATED-RELATED"/>
    <property type="match status" value="1"/>
</dbReference>
<comment type="caution">
    <text evidence="2">The sequence shown here is derived from an EMBL/GenBank/DDBJ whole genome shotgun (WGS) entry which is preliminary data.</text>
</comment>
<dbReference type="GO" id="GO:0003964">
    <property type="term" value="F:RNA-directed DNA polymerase activity"/>
    <property type="evidence" value="ECO:0007669"/>
    <property type="project" value="UniProtKB-KW"/>
</dbReference>
<keyword evidence="2" id="KW-0695">RNA-directed DNA polymerase</keyword>
<dbReference type="InterPro" id="IPR002156">
    <property type="entry name" value="RNaseH_domain"/>
</dbReference>
<evidence type="ECO:0000313" key="2">
    <source>
        <dbReference type="EMBL" id="KAG7560018.1"/>
    </source>
</evidence>
<protein>
    <submittedName>
        <fullName evidence="2">Reverse transcriptase zinc-binding domain</fullName>
    </submittedName>
</protein>
<dbReference type="Pfam" id="PF13456">
    <property type="entry name" value="RVT_3"/>
    <property type="match status" value="1"/>
</dbReference>
<dbReference type="Proteomes" id="UP000694240">
    <property type="component" value="Chromosome 10"/>
</dbReference>
<feature type="domain" description="Reverse transcriptase" evidence="1">
    <location>
        <begin position="1"/>
        <end position="169"/>
    </location>
</feature>
<name>A0A8T1ZMR4_9BRAS</name>
<proteinExistence type="predicted"/>
<dbReference type="PANTHER" id="PTHR33116:SF86">
    <property type="entry name" value="REVERSE TRANSCRIPTASE DOMAIN-CONTAINING PROTEIN"/>
    <property type="match status" value="1"/>
</dbReference>
<keyword evidence="3" id="KW-1185">Reference proteome</keyword>